<gene>
    <name evidence="1" type="ORF">DICVIV_10314</name>
</gene>
<dbReference type="Proteomes" id="UP000053766">
    <property type="component" value="Unassembled WGS sequence"/>
</dbReference>
<reference evidence="1 2" key="1">
    <citation type="submission" date="2013-11" db="EMBL/GenBank/DDBJ databases">
        <title>Draft genome of the bovine lungworm Dictyocaulus viviparus.</title>
        <authorList>
            <person name="Mitreva M."/>
        </authorList>
    </citation>
    <scope>NUCLEOTIDE SEQUENCE [LARGE SCALE GENOMIC DNA]</scope>
    <source>
        <strain evidence="1 2">HannoverDv2000</strain>
    </source>
</reference>
<reference evidence="2" key="2">
    <citation type="journal article" date="2016" name="Sci. Rep.">
        <title>Dictyocaulus viviparus genome, variome and transcriptome elucidate lungworm biology and support future intervention.</title>
        <authorList>
            <person name="McNulty S.N."/>
            <person name="Strube C."/>
            <person name="Rosa B.A."/>
            <person name="Martin J.C."/>
            <person name="Tyagi R."/>
            <person name="Choi Y.J."/>
            <person name="Wang Q."/>
            <person name="Hallsworth Pepin K."/>
            <person name="Zhang X."/>
            <person name="Ozersky P."/>
            <person name="Wilson R.K."/>
            <person name="Sternberg P.W."/>
            <person name="Gasser R.B."/>
            <person name="Mitreva M."/>
        </authorList>
    </citation>
    <scope>NUCLEOTIDE SEQUENCE [LARGE SCALE GENOMIC DNA]</scope>
    <source>
        <strain evidence="2">HannoverDv2000</strain>
    </source>
</reference>
<sequence length="87" mass="10330">MATYRLGVRRRHCHTSSTQFKSCFDKFTLLFTLCKLLSVIHCRFLIVSKSLLSLNEVRVMLLFYVTPSKSYFNTMINNRNITFYINH</sequence>
<keyword evidence="2" id="KW-1185">Reference proteome</keyword>
<evidence type="ECO:0000313" key="2">
    <source>
        <dbReference type="Proteomes" id="UP000053766"/>
    </source>
</evidence>
<accession>A0A0D8XG86</accession>
<organism evidence="1 2">
    <name type="scientific">Dictyocaulus viviparus</name>
    <name type="common">Bovine lungworm</name>
    <dbReference type="NCBI Taxonomy" id="29172"/>
    <lineage>
        <taxon>Eukaryota</taxon>
        <taxon>Metazoa</taxon>
        <taxon>Ecdysozoa</taxon>
        <taxon>Nematoda</taxon>
        <taxon>Chromadorea</taxon>
        <taxon>Rhabditida</taxon>
        <taxon>Rhabditina</taxon>
        <taxon>Rhabditomorpha</taxon>
        <taxon>Strongyloidea</taxon>
        <taxon>Metastrongylidae</taxon>
        <taxon>Dictyocaulus</taxon>
    </lineage>
</organism>
<name>A0A0D8XG86_DICVI</name>
<dbReference type="AlphaFoldDB" id="A0A0D8XG86"/>
<protein>
    <submittedName>
        <fullName evidence="1">Uncharacterized protein</fullName>
    </submittedName>
</protein>
<proteinExistence type="predicted"/>
<dbReference type="EMBL" id="KN716536">
    <property type="protein sequence ID" value="KJH43670.1"/>
    <property type="molecule type" value="Genomic_DNA"/>
</dbReference>
<evidence type="ECO:0000313" key="1">
    <source>
        <dbReference type="EMBL" id="KJH43670.1"/>
    </source>
</evidence>